<evidence type="ECO:0000313" key="3">
    <source>
        <dbReference type="Proteomes" id="UP001055108"/>
    </source>
</evidence>
<dbReference type="AlphaFoldDB" id="A0AA37HQY8"/>
<evidence type="ECO:0000256" key="1">
    <source>
        <dbReference type="SAM" id="Coils"/>
    </source>
</evidence>
<gene>
    <name evidence="2" type="ORF">NBEOAGPD_3277</name>
</gene>
<reference evidence="2" key="1">
    <citation type="journal article" date="2016" name="Front. Microbiol.">
        <title>Genome Sequence of the Piezophilic, Mesophilic Sulfate-Reducing Bacterium Desulfovibrio indicus J2T.</title>
        <authorList>
            <person name="Cao J."/>
            <person name="Maignien L."/>
            <person name="Shao Z."/>
            <person name="Alain K."/>
            <person name="Jebbar M."/>
        </authorList>
    </citation>
    <scope>NUCLEOTIDE SEQUENCE</scope>
    <source>
        <strain evidence="2">NBRC 103626</strain>
    </source>
</reference>
<keyword evidence="3" id="KW-1185">Reference proteome</keyword>
<dbReference type="EMBL" id="BPQM01000080">
    <property type="protein sequence ID" value="GJD80045.1"/>
    <property type="molecule type" value="Genomic_DNA"/>
</dbReference>
<evidence type="ECO:0000313" key="2">
    <source>
        <dbReference type="EMBL" id="GJD80045.1"/>
    </source>
</evidence>
<proteinExistence type="predicted"/>
<protein>
    <recommendedName>
        <fullName evidence="4">DUF1192 domain-containing protein</fullName>
    </recommendedName>
</protein>
<dbReference type="InterPro" id="IPR009579">
    <property type="entry name" value="DUF1192"/>
</dbReference>
<name>A0AA37HQY8_9HYPH</name>
<comment type="caution">
    <text evidence="2">The sequence shown here is derived from an EMBL/GenBank/DDBJ whole genome shotgun (WGS) entry which is preliminary data.</text>
</comment>
<sequence length="62" mass="6992">MREDEERVRKAPSHEIGQALDALSVDDLAERIDLLRREIARLEAARAAKESARGAADAFFKR</sequence>
<organism evidence="2 3">
    <name type="scientific">Methylobacterium gregans</name>
    <dbReference type="NCBI Taxonomy" id="374424"/>
    <lineage>
        <taxon>Bacteria</taxon>
        <taxon>Pseudomonadati</taxon>
        <taxon>Pseudomonadota</taxon>
        <taxon>Alphaproteobacteria</taxon>
        <taxon>Hyphomicrobiales</taxon>
        <taxon>Methylobacteriaceae</taxon>
        <taxon>Methylobacterium</taxon>
    </lineage>
</organism>
<accession>A0AA37HQY8</accession>
<feature type="coiled-coil region" evidence="1">
    <location>
        <begin position="25"/>
        <end position="52"/>
    </location>
</feature>
<dbReference type="Pfam" id="PF06698">
    <property type="entry name" value="DUF1192"/>
    <property type="match status" value="1"/>
</dbReference>
<dbReference type="RefSeq" id="WP_238303922.1">
    <property type="nucleotide sequence ID" value="NZ_BPQM01000080.1"/>
</dbReference>
<dbReference type="Proteomes" id="UP001055108">
    <property type="component" value="Unassembled WGS sequence"/>
</dbReference>
<keyword evidence="1" id="KW-0175">Coiled coil</keyword>
<reference evidence="2" key="2">
    <citation type="submission" date="2021-08" db="EMBL/GenBank/DDBJ databases">
        <authorList>
            <person name="Tani A."/>
            <person name="Ola A."/>
            <person name="Ogura Y."/>
            <person name="Katsura K."/>
            <person name="Hayashi T."/>
        </authorList>
    </citation>
    <scope>NUCLEOTIDE SEQUENCE</scope>
    <source>
        <strain evidence="2">NBRC 103626</strain>
    </source>
</reference>
<evidence type="ECO:0008006" key="4">
    <source>
        <dbReference type="Google" id="ProtNLM"/>
    </source>
</evidence>